<protein>
    <submittedName>
        <fullName evidence="2">Uncharacterized protein</fullName>
    </submittedName>
</protein>
<dbReference type="EMBL" id="KK914277">
    <property type="protein sequence ID" value="KDP43276.1"/>
    <property type="molecule type" value="Genomic_DNA"/>
</dbReference>
<dbReference type="Proteomes" id="UP000027138">
    <property type="component" value="Unassembled WGS sequence"/>
</dbReference>
<dbReference type="AlphaFoldDB" id="A0A067L496"/>
<gene>
    <name evidence="2" type="ORF">JCGZ_22828</name>
</gene>
<sequence>MVPKKSNISNLAKVAKAIKKKIVAEGSGKEVPSEVLGTQIEEVDTIAKVTPSEIPPSSSIVEPPRKRQRETNVLAPPPMPLLLI</sequence>
<reference evidence="2 3" key="1">
    <citation type="journal article" date="2014" name="PLoS ONE">
        <title>Global Analysis of Gene Expression Profiles in Physic Nut (Jatropha curcas L.) Seedlings Exposed to Salt Stress.</title>
        <authorList>
            <person name="Zhang L."/>
            <person name="Zhang C."/>
            <person name="Wu P."/>
            <person name="Chen Y."/>
            <person name="Li M."/>
            <person name="Jiang H."/>
            <person name="Wu G."/>
        </authorList>
    </citation>
    <scope>NUCLEOTIDE SEQUENCE [LARGE SCALE GENOMIC DNA]</scope>
    <source>
        <strain evidence="3">cv. GZQX0401</strain>
        <tissue evidence="2">Young leaves</tissue>
    </source>
</reference>
<evidence type="ECO:0000313" key="2">
    <source>
        <dbReference type="EMBL" id="KDP43276.1"/>
    </source>
</evidence>
<name>A0A067L496_JATCU</name>
<keyword evidence="3" id="KW-1185">Reference proteome</keyword>
<feature type="compositionally biased region" description="Low complexity" evidence="1">
    <location>
        <begin position="51"/>
        <end position="62"/>
    </location>
</feature>
<feature type="region of interest" description="Disordered" evidence="1">
    <location>
        <begin position="51"/>
        <end position="79"/>
    </location>
</feature>
<organism evidence="2 3">
    <name type="scientific">Jatropha curcas</name>
    <name type="common">Barbados nut</name>
    <dbReference type="NCBI Taxonomy" id="180498"/>
    <lineage>
        <taxon>Eukaryota</taxon>
        <taxon>Viridiplantae</taxon>
        <taxon>Streptophyta</taxon>
        <taxon>Embryophyta</taxon>
        <taxon>Tracheophyta</taxon>
        <taxon>Spermatophyta</taxon>
        <taxon>Magnoliopsida</taxon>
        <taxon>eudicotyledons</taxon>
        <taxon>Gunneridae</taxon>
        <taxon>Pentapetalae</taxon>
        <taxon>rosids</taxon>
        <taxon>fabids</taxon>
        <taxon>Malpighiales</taxon>
        <taxon>Euphorbiaceae</taxon>
        <taxon>Crotonoideae</taxon>
        <taxon>Jatropheae</taxon>
        <taxon>Jatropha</taxon>
    </lineage>
</organism>
<evidence type="ECO:0000256" key="1">
    <source>
        <dbReference type="SAM" id="MobiDB-lite"/>
    </source>
</evidence>
<accession>A0A067L496</accession>
<proteinExistence type="predicted"/>
<evidence type="ECO:0000313" key="3">
    <source>
        <dbReference type="Proteomes" id="UP000027138"/>
    </source>
</evidence>